<feature type="domain" description="Ketoreductase" evidence="4">
    <location>
        <begin position="7"/>
        <end position="184"/>
    </location>
</feature>
<dbReference type="PANTHER" id="PTHR42760">
    <property type="entry name" value="SHORT-CHAIN DEHYDROGENASES/REDUCTASES FAMILY MEMBER"/>
    <property type="match status" value="1"/>
</dbReference>
<evidence type="ECO:0000256" key="1">
    <source>
        <dbReference type="ARBA" id="ARBA00006484"/>
    </source>
</evidence>
<accession>A0A1M6U541</accession>
<evidence type="ECO:0000256" key="3">
    <source>
        <dbReference type="RuleBase" id="RU000363"/>
    </source>
</evidence>
<proteinExistence type="inferred from homology"/>
<keyword evidence="6" id="KW-1185">Reference proteome</keyword>
<dbReference type="InterPro" id="IPR057326">
    <property type="entry name" value="KR_dom"/>
</dbReference>
<dbReference type="OrthoDB" id="3542748at2"/>
<sequence>MREIDGMTAVVTGGGGAIGSVAAETLVDLGAYVVIVGRGEERLRRVADKHPGRIHPFSMDIADTEAWDGLRRWIEEQMSGPARVLVTAAGLNHRAPFVESSPQQWEEMWRTNVLGTMLAAHTLLPGMLSAGFGRMIFVSSAGAHIGLTERSGYTATKGAVEAFARSLAAEVALAGVTVNCIAPGVVPTELNQKWLDSRPDIRDAMLRAVPAGRFGHPGELAAAFRFLVQSEYSQGSTVVVDGGWTAV</sequence>
<dbReference type="Gene3D" id="3.40.50.720">
    <property type="entry name" value="NAD(P)-binding Rossmann-like Domain"/>
    <property type="match status" value="1"/>
</dbReference>
<dbReference type="CDD" id="cd05233">
    <property type="entry name" value="SDR_c"/>
    <property type="match status" value="1"/>
</dbReference>
<dbReference type="GO" id="GO:0016616">
    <property type="term" value="F:oxidoreductase activity, acting on the CH-OH group of donors, NAD or NADP as acceptor"/>
    <property type="evidence" value="ECO:0007669"/>
    <property type="project" value="UniProtKB-ARBA"/>
</dbReference>
<dbReference type="AlphaFoldDB" id="A0A1M6U541"/>
<evidence type="ECO:0000259" key="4">
    <source>
        <dbReference type="SMART" id="SM00822"/>
    </source>
</evidence>
<evidence type="ECO:0000313" key="5">
    <source>
        <dbReference type="EMBL" id="SHK64284.1"/>
    </source>
</evidence>
<dbReference type="Proteomes" id="UP000184363">
    <property type="component" value="Unassembled WGS sequence"/>
</dbReference>
<dbReference type="InterPro" id="IPR036291">
    <property type="entry name" value="NAD(P)-bd_dom_sf"/>
</dbReference>
<comment type="similarity">
    <text evidence="1 3">Belongs to the short-chain dehydrogenases/reductases (SDR) family.</text>
</comment>
<name>A0A1M6U541_PSETH</name>
<keyword evidence="2" id="KW-0560">Oxidoreductase</keyword>
<gene>
    <name evidence="5" type="ORF">SAMN05443637_109138</name>
</gene>
<dbReference type="Pfam" id="PF00106">
    <property type="entry name" value="adh_short"/>
    <property type="match status" value="1"/>
</dbReference>
<organism evidence="5 6">
    <name type="scientific">Pseudonocardia thermophila</name>
    <dbReference type="NCBI Taxonomy" id="1848"/>
    <lineage>
        <taxon>Bacteria</taxon>
        <taxon>Bacillati</taxon>
        <taxon>Actinomycetota</taxon>
        <taxon>Actinomycetes</taxon>
        <taxon>Pseudonocardiales</taxon>
        <taxon>Pseudonocardiaceae</taxon>
        <taxon>Pseudonocardia</taxon>
    </lineage>
</organism>
<evidence type="ECO:0000256" key="2">
    <source>
        <dbReference type="ARBA" id="ARBA00023002"/>
    </source>
</evidence>
<reference evidence="5 6" key="1">
    <citation type="submission" date="2016-11" db="EMBL/GenBank/DDBJ databases">
        <authorList>
            <person name="Jaros S."/>
            <person name="Januszkiewicz K."/>
            <person name="Wedrychowicz H."/>
        </authorList>
    </citation>
    <scope>NUCLEOTIDE SEQUENCE [LARGE SCALE GENOMIC DNA]</scope>
    <source>
        <strain evidence="5 6">DSM 43832</strain>
    </source>
</reference>
<dbReference type="InterPro" id="IPR020904">
    <property type="entry name" value="Sc_DH/Rdtase_CS"/>
</dbReference>
<dbReference type="InterPro" id="IPR002347">
    <property type="entry name" value="SDR_fam"/>
</dbReference>
<protein>
    <submittedName>
        <fullName evidence="5">Gluconate 5-dehydrogenase/2-hydroxycyclohexanecarboxyl-CoA dehydrogenase</fullName>
    </submittedName>
</protein>
<dbReference type="PRINTS" id="PR00081">
    <property type="entry name" value="GDHRDH"/>
</dbReference>
<dbReference type="PROSITE" id="PS00061">
    <property type="entry name" value="ADH_SHORT"/>
    <property type="match status" value="1"/>
</dbReference>
<dbReference type="SUPFAM" id="SSF51735">
    <property type="entry name" value="NAD(P)-binding Rossmann-fold domains"/>
    <property type="match status" value="1"/>
</dbReference>
<dbReference type="RefSeq" id="WP_084754925.1">
    <property type="nucleotide sequence ID" value="NZ_FRAP01000009.1"/>
</dbReference>
<dbReference type="PRINTS" id="PR00080">
    <property type="entry name" value="SDRFAMILY"/>
</dbReference>
<dbReference type="SMART" id="SM00822">
    <property type="entry name" value="PKS_KR"/>
    <property type="match status" value="1"/>
</dbReference>
<dbReference type="EMBL" id="FRAP01000009">
    <property type="protein sequence ID" value="SHK64284.1"/>
    <property type="molecule type" value="Genomic_DNA"/>
</dbReference>
<evidence type="ECO:0000313" key="6">
    <source>
        <dbReference type="Proteomes" id="UP000184363"/>
    </source>
</evidence>
<dbReference type="FunFam" id="3.40.50.720:FF:000084">
    <property type="entry name" value="Short-chain dehydrogenase reductase"/>
    <property type="match status" value="1"/>
</dbReference>
<dbReference type="STRING" id="1848.SAMN05443637_109138"/>